<evidence type="ECO:0000259" key="6">
    <source>
        <dbReference type="Pfam" id="PF07773"/>
    </source>
</evidence>
<keyword evidence="9" id="KW-1185">Reference proteome</keyword>
<dbReference type="EMBL" id="AFYH01166057">
    <property type="status" value="NOT_ANNOTATED_CDS"/>
    <property type="molecule type" value="Genomic_DNA"/>
</dbReference>
<dbReference type="Ensembl" id="ENSLACT00000010341.1">
    <property type="protein sequence ID" value="ENSLACP00000010263.1"/>
    <property type="gene ID" value="ENSLACG00000009041.1"/>
</dbReference>
<dbReference type="PANTHER" id="PTHR14611">
    <property type="entry name" value="TECTONIC FAMILY MEMBER"/>
    <property type="match status" value="1"/>
</dbReference>
<dbReference type="AlphaFoldDB" id="H3AKU2"/>
<reference evidence="8" key="2">
    <citation type="submission" date="2025-08" db="UniProtKB">
        <authorList>
            <consortium name="Ensembl"/>
        </authorList>
    </citation>
    <scope>IDENTIFICATION</scope>
</reference>
<feature type="domain" description="Tectonic-1-3" evidence="6">
    <location>
        <begin position="121"/>
        <end position="279"/>
    </location>
</feature>
<evidence type="ECO:0000313" key="8">
    <source>
        <dbReference type="Ensembl" id="ENSLACP00000010263.1"/>
    </source>
</evidence>
<dbReference type="Proteomes" id="UP000008672">
    <property type="component" value="Unassembled WGS sequence"/>
</dbReference>
<dbReference type="GeneTree" id="ENSGT00570000079101"/>
<dbReference type="Pfam" id="PF07773">
    <property type="entry name" value="TCTN_DUF1619"/>
    <property type="match status" value="2"/>
</dbReference>
<dbReference type="InterPro" id="IPR011677">
    <property type="entry name" value="TCTN1-3_dom"/>
</dbReference>
<dbReference type="Pfam" id="PF25752">
    <property type="entry name" value="DUF1619_N"/>
    <property type="match status" value="1"/>
</dbReference>
<dbReference type="HOGENOM" id="CLU_016974_1_0_1"/>
<dbReference type="Bgee" id="ENSLACG00000009041">
    <property type="expression patterns" value="Expressed in pelvic fin and 6 other cell types or tissues"/>
</dbReference>
<reference evidence="8" key="3">
    <citation type="submission" date="2025-09" db="UniProtKB">
        <authorList>
            <consortium name="Ensembl"/>
        </authorList>
    </citation>
    <scope>IDENTIFICATION</scope>
</reference>
<keyword evidence="4" id="KW-0970">Cilium biogenesis/degradation</keyword>
<evidence type="ECO:0000256" key="2">
    <source>
        <dbReference type="ARBA" id="ARBA00011495"/>
    </source>
</evidence>
<dbReference type="STRING" id="7897.ENSLACP00000010263"/>
<reference evidence="9" key="1">
    <citation type="submission" date="2011-08" db="EMBL/GenBank/DDBJ databases">
        <title>The draft genome of Latimeria chalumnae.</title>
        <authorList>
            <person name="Di Palma F."/>
            <person name="Alfoldi J."/>
            <person name="Johnson J."/>
            <person name="Berlin A."/>
            <person name="Gnerre S."/>
            <person name="Jaffe D."/>
            <person name="MacCallum I."/>
            <person name="Young S."/>
            <person name="Walker B.J."/>
            <person name="Lander E."/>
            <person name="Lindblad-Toh K."/>
        </authorList>
    </citation>
    <scope>NUCLEOTIDE SEQUENCE [LARGE SCALE GENOMIC DNA]</scope>
    <source>
        <strain evidence="9">Wild caught</strain>
    </source>
</reference>
<proteinExistence type="inferred from homology"/>
<protein>
    <submittedName>
        <fullName evidence="8">Tectonic family member 3</fullName>
    </submittedName>
</protein>
<evidence type="ECO:0000256" key="3">
    <source>
        <dbReference type="ARBA" id="ARBA00022729"/>
    </source>
</evidence>
<feature type="domain" description="Tectonic-1-3" evidence="6">
    <location>
        <begin position="293"/>
        <end position="463"/>
    </location>
</feature>
<dbReference type="eggNOG" id="ENOG502RKDI">
    <property type="taxonomic scope" value="Eukaryota"/>
</dbReference>
<dbReference type="OMA" id="KVQFGVN"/>
<organism evidence="8 9">
    <name type="scientific">Latimeria chalumnae</name>
    <name type="common">Coelacanth</name>
    <dbReference type="NCBI Taxonomy" id="7897"/>
    <lineage>
        <taxon>Eukaryota</taxon>
        <taxon>Metazoa</taxon>
        <taxon>Chordata</taxon>
        <taxon>Craniata</taxon>
        <taxon>Vertebrata</taxon>
        <taxon>Euteleostomi</taxon>
        <taxon>Coelacanthiformes</taxon>
        <taxon>Coelacanthidae</taxon>
        <taxon>Latimeria</taxon>
    </lineage>
</organism>
<comment type="similarity">
    <text evidence="1">Belongs to the tectonic family.</text>
</comment>
<dbReference type="PANTHER" id="PTHR14611:SF4">
    <property type="entry name" value="TECTONIC-3"/>
    <property type="match status" value="1"/>
</dbReference>
<sequence>VPICTCNLTPGACDIDCCCDSDCNLTAPETVFTSCLPGSKQVPEQVCVADWMVFRSNVPYQTSVVQEERTTLFCVHVTNRKAYWNYFVEPRSVGPDNFQTLAAQYRVSSFIQPSQGPLTFSKFYKAGDPVLTYFQETGALGVLGQPTAGVGGACVDTNPSGFLQSGSTSCTRTLSNVMEKCTNSPALNAATYYKNFTILKVLRGGDSKRPKQNPILLPLFLETHKVSGKMCKNDDLQVTYLIIYNGTSGIQNVSVNFTFINLLESVRSVKQTFRVNYLSQALEGAASAPKTRSGNPGYIAGAPLLTDVNRQTQPVTILQSMGDGSCSRQSRTDVLFGHNMAAGCTYRVKACQSLQSEVCKMLQGDVHPRTLSMFGSADLTQTEEWTEIIDPNCPQQEENCMEGCSVPVSTELQVLWAYVGPLSNPQAQVLGGRYLYHHRKVQNTGFGQCPTEIHLTSTVSFIDTTRYPQPPPRGQPSMDSKLPFDFFFPFIAATSGIDRLQADTILSILVPLLLL</sequence>
<dbReference type="InterPro" id="IPR057724">
    <property type="entry name" value="TCTN1-3_N"/>
</dbReference>
<dbReference type="EMBL" id="AFYH01166056">
    <property type="status" value="NOT_ANNOTATED_CDS"/>
    <property type="molecule type" value="Genomic_DNA"/>
</dbReference>
<keyword evidence="5" id="KW-0325">Glycoprotein</keyword>
<dbReference type="InterPro" id="IPR040354">
    <property type="entry name" value="TCTN1-3"/>
</dbReference>
<evidence type="ECO:0000313" key="9">
    <source>
        <dbReference type="Proteomes" id="UP000008672"/>
    </source>
</evidence>
<dbReference type="GO" id="GO:0007224">
    <property type="term" value="P:smoothened signaling pathway"/>
    <property type="evidence" value="ECO:0007669"/>
    <property type="project" value="TreeGrafter"/>
</dbReference>
<evidence type="ECO:0000256" key="5">
    <source>
        <dbReference type="ARBA" id="ARBA00023180"/>
    </source>
</evidence>
<dbReference type="InParanoid" id="H3AKU2"/>
<evidence type="ECO:0000256" key="4">
    <source>
        <dbReference type="ARBA" id="ARBA00022794"/>
    </source>
</evidence>
<name>H3AKU2_LATCH</name>
<comment type="subunit">
    <text evidence="2">Part of the tectonic-like complex (also named B9 complex).</text>
</comment>
<accession>H3AKU2</accession>
<evidence type="ECO:0000256" key="1">
    <source>
        <dbReference type="ARBA" id="ARBA00007633"/>
    </source>
</evidence>
<feature type="domain" description="Tectonic-1-3 N-terminal" evidence="7">
    <location>
        <begin position="2"/>
        <end position="93"/>
    </location>
</feature>
<dbReference type="FunCoup" id="H3AKU2">
    <property type="interactions" value="742"/>
</dbReference>
<dbReference type="GO" id="GO:0060271">
    <property type="term" value="P:cilium assembly"/>
    <property type="evidence" value="ECO:0007669"/>
    <property type="project" value="TreeGrafter"/>
</dbReference>
<evidence type="ECO:0000259" key="7">
    <source>
        <dbReference type="Pfam" id="PF25752"/>
    </source>
</evidence>
<keyword evidence="3" id="KW-0732">Signal</keyword>
<gene>
    <name evidence="8" type="primary">LOC102363873</name>
</gene>